<dbReference type="Proteomes" id="UP001196413">
    <property type="component" value="Unassembled WGS sequence"/>
</dbReference>
<keyword evidence="2" id="KW-1185">Reference proteome</keyword>
<name>A0AAD5MUZ6_PARTN</name>
<protein>
    <submittedName>
        <fullName evidence="1">Uncharacterized protein</fullName>
    </submittedName>
</protein>
<accession>A0AAD5MUZ6</accession>
<gene>
    <name evidence="1" type="ORF">KIN20_011131</name>
</gene>
<dbReference type="AlphaFoldDB" id="A0AAD5MUZ6"/>
<dbReference type="PROSITE" id="PS51257">
    <property type="entry name" value="PROKAR_LIPOPROTEIN"/>
    <property type="match status" value="1"/>
</dbReference>
<evidence type="ECO:0000313" key="2">
    <source>
        <dbReference type="Proteomes" id="UP001196413"/>
    </source>
</evidence>
<dbReference type="EMBL" id="JAHQIW010002003">
    <property type="protein sequence ID" value="KAJ1354259.1"/>
    <property type="molecule type" value="Genomic_DNA"/>
</dbReference>
<evidence type="ECO:0000313" key="1">
    <source>
        <dbReference type="EMBL" id="KAJ1354259.1"/>
    </source>
</evidence>
<organism evidence="1 2">
    <name type="scientific">Parelaphostrongylus tenuis</name>
    <name type="common">Meningeal worm</name>
    <dbReference type="NCBI Taxonomy" id="148309"/>
    <lineage>
        <taxon>Eukaryota</taxon>
        <taxon>Metazoa</taxon>
        <taxon>Ecdysozoa</taxon>
        <taxon>Nematoda</taxon>
        <taxon>Chromadorea</taxon>
        <taxon>Rhabditida</taxon>
        <taxon>Rhabditina</taxon>
        <taxon>Rhabditomorpha</taxon>
        <taxon>Strongyloidea</taxon>
        <taxon>Metastrongylidae</taxon>
        <taxon>Parelaphostrongylus</taxon>
    </lineage>
</organism>
<sequence>MPRMNFSTKMARPLTNPFMNTLLAAISTVYGCGVMPAGQTSTRTFTVSGFTTLPVAMVYTEMPMVSSQVTGIATSKGGAQAFVSRLVMQTVFDVLERQGRSALLPDFVISSILNQLEAKITYEPLPCQRVVRDIMKALEPEPMTVGDQYCIIASNTVTGICTAMMTGGQKMCSMMTHATITSVPTNYTTVSGTLSTTNIIMANWSRTMWQSVLDRAIRILASGPFRSHFFSATGTVGGN</sequence>
<reference evidence="1" key="1">
    <citation type="submission" date="2021-06" db="EMBL/GenBank/DDBJ databases">
        <title>Parelaphostrongylus tenuis whole genome reference sequence.</title>
        <authorList>
            <person name="Garwood T.J."/>
            <person name="Larsen P.A."/>
            <person name="Fountain-Jones N.M."/>
            <person name="Garbe J.R."/>
            <person name="Macchietto M.G."/>
            <person name="Kania S.A."/>
            <person name="Gerhold R.W."/>
            <person name="Richards J.E."/>
            <person name="Wolf T.M."/>
        </authorList>
    </citation>
    <scope>NUCLEOTIDE SEQUENCE</scope>
    <source>
        <strain evidence="1">MNPRO001-30</strain>
        <tissue evidence="1">Meninges</tissue>
    </source>
</reference>
<comment type="caution">
    <text evidence="1">The sequence shown here is derived from an EMBL/GenBank/DDBJ whole genome shotgun (WGS) entry which is preliminary data.</text>
</comment>
<proteinExistence type="predicted"/>